<protein>
    <recommendedName>
        <fullName evidence="3">PD(D/E)XK endonuclease domain-containing protein</fullName>
    </recommendedName>
</protein>
<dbReference type="Gene3D" id="3.40.1350.10">
    <property type="match status" value="1"/>
</dbReference>
<accession>A0AA92V563</accession>
<evidence type="ECO:0000313" key="1">
    <source>
        <dbReference type="EMBL" id="RHK46186.1"/>
    </source>
</evidence>
<proteinExistence type="predicted"/>
<name>A0AA92V563_9BACT</name>
<reference evidence="1 2" key="1">
    <citation type="submission" date="2018-08" db="EMBL/GenBank/DDBJ databases">
        <title>A genome reference for cultivated species of the human gut microbiota.</title>
        <authorList>
            <person name="Zou Y."/>
            <person name="Xue W."/>
            <person name="Luo G."/>
        </authorList>
    </citation>
    <scope>NUCLEOTIDE SEQUENCE [LARGE SCALE GENOMIC DNA]</scope>
    <source>
        <strain evidence="1 2">AF43-2</strain>
    </source>
</reference>
<dbReference type="InterPro" id="IPR011856">
    <property type="entry name" value="tRNA_endonuc-like_dom_sf"/>
</dbReference>
<comment type="caution">
    <text evidence="1">The sequence shown here is derived from an EMBL/GenBank/DDBJ whole genome shotgun (WGS) entry which is preliminary data.</text>
</comment>
<dbReference type="RefSeq" id="WP_119238374.1">
    <property type="nucleotide sequence ID" value="NZ_VZCU01000098.1"/>
</dbReference>
<dbReference type="EMBL" id="QRNN01000079">
    <property type="protein sequence ID" value="RHK46186.1"/>
    <property type="molecule type" value="Genomic_DNA"/>
</dbReference>
<dbReference type="Proteomes" id="UP000284562">
    <property type="component" value="Unassembled WGS sequence"/>
</dbReference>
<evidence type="ECO:0008006" key="3">
    <source>
        <dbReference type="Google" id="ProtNLM"/>
    </source>
</evidence>
<evidence type="ECO:0000313" key="2">
    <source>
        <dbReference type="Proteomes" id="UP000284562"/>
    </source>
</evidence>
<gene>
    <name evidence="1" type="ORF">DW064_13645</name>
</gene>
<sequence length="145" mass="16549">MKKLANIDIGLCGEYYVCAQMHLKGWTASMTLKNYPGIDILGYNPTENKRTEIQVKTGQNKYTVLTGLNTDNFNKSIGSITQPYVFVHLLDDDNIECYILTSADFVSLSKSVYSKMSTVTQGKTAPIKFKWSDLQQYKNKWNNLW</sequence>
<organism evidence="1 2">
    <name type="scientific">Segatella copri</name>
    <dbReference type="NCBI Taxonomy" id="165179"/>
    <lineage>
        <taxon>Bacteria</taxon>
        <taxon>Pseudomonadati</taxon>
        <taxon>Bacteroidota</taxon>
        <taxon>Bacteroidia</taxon>
        <taxon>Bacteroidales</taxon>
        <taxon>Prevotellaceae</taxon>
        <taxon>Segatella</taxon>
    </lineage>
</organism>
<dbReference type="GO" id="GO:0003676">
    <property type="term" value="F:nucleic acid binding"/>
    <property type="evidence" value="ECO:0007669"/>
    <property type="project" value="InterPro"/>
</dbReference>
<dbReference type="AlphaFoldDB" id="A0AA92V563"/>